<dbReference type="SUPFAM" id="SSF63829">
    <property type="entry name" value="Calcium-dependent phosphotriesterase"/>
    <property type="match status" value="1"/>
</dbReference>
<organism evidence="1 2">
    <name type="scientific">Catenovulum agarivorans DS-2</name>
    <dbReference type="NCBI Taxonomy" id="1328313"/>
    <lineage>
        <taxon>Bacteria</taxon>
        <taxon>Pseudomonadati</taxon>
        <taxon>Pseudomonadota</taxon>
        <taxon>Gammaproteobacteria</taxon>
        <taxon>Alteromonadales</taxon>
        <taxon>Alteromonadaceae</taxon>
        <taxon>Catenovulum</taxon>
    </lineage>
</organism>
<protein>
    <submittedName>
        <fullName evidence="1">Histidine kinase</fullName>
    </submittedName>
</protein>
<proteinExistence type="predicted"/>
<sequence length="145" mass="16608">MLNVLTSKSVHALEHYQPKLTVNLNNQKLWRRLDWLDSSRLFSMSVNNEGHLWLGLDNEIAFYDGSEVKYYGTEDGIKLNKITAIHALENGNVLAADNKRIYQFKDNKWTLVQTGLNIPYSAQFRTGHDGATWLPAANKLIVFKD</sequence>
<name>W7QIV1_9ALTE</name>
<evidence type="ECO:0000313" key="1">
    <source>
        <dbReference type="EMBL" id="EWH08867.1"/>
    </source>
</evidence>
<accession>W7QIV1</accession>
<dbReference type="EMBL" id="ARZY01000035">
    <property type="protein sequence ID" value="EWH08867.1"/>
    <property type="molecule type" value="Genomic_DNA"/>
</dbReference>
<reference evidence="1 2" key="1">
    <citation type="journal article" date="2014" name="Genome Announc.">
        <title>Draft Genome Sequence of the Agar-Degrading Bacterium Catenovulum sp. Strain DS-2, Isolated from Intestines of Haliotis diversicolor.</title>
        <authorList>
            <person name="Shan D."/>
            <person name="Li X."/>
            <person name="Gu Z."/>
            <person name="Wei G."/>
            <person name="Gao Z."/>
            <person name="Shao Z."/>
        </authorList>
    </citation>
    <scope>NUCLEOTIDE SEQUENCE [LARGE SCALE GENOMIC DNA]</scope>
    <source>
        <strain evidence="1 2">DS-2</strain>
    </source>
</reference>
<dbReference type="Proteomes" id="UP000019276">
    <property type="component" value="Unassembled WGS sequence"/>
</dbReference>
<keyword evidence="1" id="KW-0808">Transferase</keyword>
<evidence type="ECO:0000313" key="2">
    <source>
        <dbReference type="Proteomes" id="UP000019276"/>
    </source>
</evidence>
<keyword evidence="1" id="KW-0418">Kinase</keyword>
<dbReference type="Gene3D" id="2.130.10.10">
    <property type="entry name" value="YVTN repeat-like/Quinoprotein amine dehydrogenase"/>
    <property type="match status" value="1"/>
</dbReference>
<comment type="caution">
    <text evidence="1">The sequence shown here is derived from an EMBL/GenBank/DDBJ whole genome shotgun (WGS) entry which is preliminary data.</text>
</comment>
<dbReference type="GO" id="GO:0016301">
    <property type="term" value="F:kinase activity"/>
    <property type="evidence" value="ECO:0007669"/>
    <property type="project" value="UniProtKB-KW"/>
</dbReference>
<keyword evidence="2" id="KW-1185">Reference proteome</keyword>
<gene>
    <name evidence="1" type="ORF">DS2_15449</name>
</gene>
<dbReference type="STRING" id="1328313.DS2_15449"/>
<dbReference type="AlphaFoldDB" id="W7QIV1"/>
<dbReference type="InterPro" id="IPR015943">
    <property type="entry name" value="WD40/YVTN_repeat-like_dom_sf"/>
</dbReference>